<dbReference type="GO" id="GO:0006952">
    <property type="term" value="P:defense response"/>
    <property type="evidence" value="ECO:0007669"/>
    <property type="project" value="UniProtKB-KW"/>
</dbReference>
<evidence type="ECO:0000256" key="4">
    <source>
        <dbReference type="ARBA" id="ARBA00022821"/>
    </source>
</evidence>
<dbReference type="InterPro" id="IPR041118">
    <property type="entry name" value="Rx_N"/>
</dbReference>
<accession>A0A438GVM4</accession>
<reference evidence="10 11" key="1">
    <citation type="journal article" date="2018" name="PLoS Genet.">
        <title>Population sequencing reveals clonal diversity and ancestral inbreeding in the grapevine cultivar Chardonnay.</title>
        <authorList>
            <person name="Roach M.J."/>
            <person name="Johnson D.L."/>
            <person name="Bohlmann J."/>
            <person name="van Vuuren H.J."/>
            <person name="Jones S.J."/>
            <person name="Pretorius I.S."/>
            <person name="Schmidt S.A."/>
            <person name="Borneman A.R."/>
        </authorList>
    </citation>
    <scope>NUCLEOTIDE SEQUENCE [LARGE SCALE GENOMIC DNA]</scope>
    <source>
        <strain evidence="11">cv. Chardonnay</strain>
        <tissue evidence="10">Leaf</tissue>
    </source>
</reference>
<dbReference type="GO" id="GO:0051707">
    <property type="term" value="P:response to other organism"/>
    <property type="evidence" value="ECO:0007669"/>
    <property type="project" value="UniProtKB-ARBA"/>
</dbReference>
<proteinExistence type="predicted"/>
<dbReference type="Pfam" id="PF25019">
    <property type="entry name" value="LRR_R13L1-DRL21"/>
    <property type="match status" value="1"/>
</dbReference>
<evidence type="ECO:0000313" key="10">
    <source>
        <dbReference type="EMBL" id="RVW76255.1"/>
    </source>
</evidence>
<sequence length="1418" mass="161474">MDAVGGAVLSALFGVLFDKLTSADLTFARREQIHSELKKWEKTLMKINAVLDDAEEKQMSNRFVKIWLSELRDLAYDADDILDEFATQAALRPNLISESQGSPSKVWSLIPTCCTTLISPTDFMFNVEMGSKIKDITARLMDISTRRIELGLEKVGGPVSTWQRPPTTCLVNEPCVYGRDKDEKMIVDLLLRDGGSESKVGVVPIVGMGGVGKTTLARLVFNDETIKQYFTLRSWVCVSDEFDIIRITKAILDSITSQTTALSDLNQLQVKLSDALAGKRFLLVLDDVWNKNYGDWVLLRSPFSTGAAGSKIIVTTRDAEVARMMAGSDNYHYVKALSYDDCWSVFVQHAFENRNICAHPSLEVIGKKIVQKCGGLPLAAKTLGGLLRSKSKDDEWEDVLYSKIWNFPDKESDILPALRLSYHYLPSHLKRCFAYCSIFPKDYEFDKKELVLLWMAEGLIQQSPKGKKQMEDMGSDYFCELLSRSFFQLSSCNGSRFVMHDLINDLAQYVSEEICFHLEDSLDSNQKHTFSGSVRHSSFARCKYEVFRKFEDFYKAKNLRTFLALPIHMQYYDFFHLTDKVSHDLLPKLRYLRVLSLSHYEIRELPNSIGDLKHLRYLNLSCTIIQELPDSLSDLHNLQTLVLFRCRRLNRLPRGFKNLINLRHLDIAHTHQLEVMPPQMGKLKSLQTLSKFIVGKSKELGIKELGDLLHLRGKLSILDLQNVVDIQDARDANLKDKHHLEELLMEWSSNMFDDSQNETIELNVLHFLQPNTNLKKLTIQSYGGLTFPYWIGDPSFSKMVCLELNYCRKCTLLPSLGRLSSLKKLCVKGMQGVKSVGIEFYGEPSLCVKPFPSLEFLRFEDMPEWEEWCSSESYPRLRELEIHHCPKLIQKLPSHLPSLVKLDIIDCPKLVAPLPSLPFLRDLIVAECNEAMLRSGGDLTSLITLRLENISNLTFLNEGLVRFLGALEVLEICNCSELKFLLQSGVGFENLSCIRHLVIVMCPKLVLLAEDQPLPCNLEYLEINKCASLEKLPIGLQSLTSLRELSIQKCPKLCSLAEMDFPPMLISLELYDCEGLESLPDGMMINGENRNFCLLECLKIVHCPSLICFPRGELPSKLKELEIIDCAKLQSLPEGLILGDHTCHLEFLRIHRCPLLSSFPRGLLPSTMKRLEIRNCKQLESISLLSHSTTLEYLRIDRLKINFSGCLHSLKHLIELHIYSCSGLESFPERGFSSPNLKMLHIDDCKNLKSLPLQMQSFTSLRDLRIYDCPNLVSFAEEGLSLNLTSFWIRNCKNLKMPLYQWGLHGLTSLQTFVINNVAPFCDHDSLPLLPRTLTYLSISKFHNLESLSSMGLQNLTSLEILEIYSCPKLQTFLPKEGLSATLSNLRIKFCPIIEARCRKNKGEDWPMISHIPRIDMD</sequence>
<organism evidence="10 11">
    <name type="scientific">Vitis vinifera</name>
    <name type="common">Grape</name>
    <dbReference type="NCBI Taxonomy" id="29760"/>
    <lineage>
        <taxon>Eukaryota</taxon>
        <taxon>Viridiplantae</taxon>
        <taxon>Streptophyta</taxon>
        <taxon>Embryophyta</taxon>
        <taxon>Tracheophyta</taxon>
        <taxon>Spermatophyta</taxon>
        <taxon>Magnoliopsida</taxon>
        <taxon>eudicotyledons</taxon>
        <taxon>Gunneridae</taxon>
        <taxon>Pentapetalae</taxon>
        <taxon>rosids</taxon>
        <taxon>Vitales</taxon>
        <taxon>Vitaceae</taxon>
        <taxon>Viteae</taxon>
        <taxon>Vitis</taxon>
    </lineage>
</organism>
<dbReference type="Pfam" id="PF18052">
    <property type="entry name" value="Rx_N"/>
    <property type="match status" value="1"/>
</dbReference>
<dbReference type="Gene3D" id="1.10.8.430">
    <property type="entry name" value="Helical domain of apoptotic protease-activating factors"/>
    <property type="match status" value="1"/>
</dbReference>
<feature type="domain" description="R13L1/DRL21-like LRR repeat region" evidence="9">
    <location>
        <begin position="702"/>
        <end position="830"/>
    </location>
</feature>
<feature type="domain" description="Disease resistance protein winged helix" evidence="8">
    <location>
        <begin position="438"/>
        <end position="507"/>
    </location>
</feature>
<dbReference type="Gene3D" id="3.80.10.10">
    <property type="entry name" value="Ribonuclease Inhibitor"/>
    <property type="match status" value="4"/>
</dbReference>
<dbReference type="InterPro" id="IPR036388">
    <property type="entry name" value="WH-like_DNA-bd_sf"/>
</dbReference>
<evidence type="ECO:0000259" key="9">
    <source>
        <dbReference type="Pfam" id="PF25019"/>
    </source>
</evidence>
<keyword evidence="5" id="KW-0067">ATP-binding</keyword>
<dbReference type="EMBL" id="QGNW01000333">
    <property type="protein sequence ID" value="RVW76255.1"/>
    <property type="molecule type" value="Genomic_DNA"/>
</dbReference>
<dbReference type="InterPro" id="IPR002182">
    <property type="entry name" value="NB-ARC"/>
</dbReference>
<dbReference type="Gramene" id="Vitis13g00791.t02">
    <property type="protein sequence ID" value="Vitis13g00791.t02.CDS"/>
    <property type="gene ID" value="Vitis13g00791"/>
</dbReference>
<dbReference type="Pfam" id="PF00931">
    <property type="entry name" value="NB-ARC"/>
    <property type="match status" value="1"/>
</dbReference>
<dbReference type="SUPFAM" id="SSF52058">
    <property type="entry name" value="L domain-like"/>
    <property type="match status" value="3"/>
</dbReference>
<dbReference type="KEGG" id="vvi:100248993"/>
<keyword evidence="3" id="KW-0547">Nucleotide-binding</keyword>
<name>A0A438GVM4_VITVI</name>
<dbReference type="PANTHER" id="PTHR36766:SF51">
    <property type="entry name" value="DISEASE RESISTANCE RPP13-LIKE PROTEIN 1"/>
    <property type="match status" value="1"/>
</dbReference>
<dbReference type="InterPro" id="IPR032675">
    <property type="entry name" value="LRR_dom_sf"/>
</dbReference>
<dbReference type="Gene3D" id="1.20.5.4130">
    <property type="match status" value="1"/>
</dbReference>
<dbReference type="GO" id="GO:0005524">
    <property type="term" value="F:ATP binding"/>
    <property type="evidence" value="ECO:0007669"/>
    <property type="project" value="UniProtKB-KW"/>
</dbReference>
<dbReference type="FunFam" id="1.10.10.10:FF:000322">
    <property type="entry name" value="Probable disease resistance protein At1g63360"/>
    <property type="match status" value="1"/>
</dbReference>
<evidence type="ECO:0000259" key="7">
    <source>
        <dbReference type="Pfam" id="PF18052"/>
    </source>
</evidence>
<evidence type="ECO:0000259" key="6">
    <source>
        <dbReference type="Pfam" id="PF00931"/>
    </source>
</evidence>
<dbReference type="InterPro" id="IPR042197">
    <property type="entry name" value="Apaf_helical"/>
</dbReference>
<dbReference type="OrthoDB" id="25838at2759"/>
<dbReference type="Pfam" id="PF23559">
    <property type="entry name" value="WHD_DRP"/>
    <property type="match status" value="1"/>
</dbReference>
<feature type="domain" description="NB-ARC" evidence="6">
    <location>
        <begin position="187"/>
        <end position="354"/>
    </location>
</feature>
<evidence type="ECO:0000256" key="3">
    <source>
        <dbReference type="ARBA" id="ARBA00022741"/>
    </source>
</evidence>
<dbReference type="GO" id="GO:0043531">
    <property type="term" value="F:ADP binding"/>
    <property type="evidence" value="ECO:0007669"/>
    <property type="project" value="InterPro"/>
</dbReference>
<keyword evidence="4" id="KW-0611">Plant defense</keyword>
<dbReference type="InterPro" id="IPR038005">
    <property type="entry name" value="RX-like_CC"/>
</dbReference>
<comment type="caution">
    <text evidence="10">The sequence shown here is derived from an EMBL/GenBank/DDBJ whole genome shotgun (WGS) entry which is preliminary data.</text>
</comment>
<keyword evidence="1" id="KW-0433">Leucine-rich repeat</keyword>
<dbReference type="PRINTS" id="PR00364">
    <property type="entry name" value="DISEASERSIST"/>
</dbReference>
<evidence type="ECO:0000256" key="2">
    <source>
        <dbReference type="ARBA" id="ARBA00022737"/>
    </source>
</evidence>
<evidence type="ECO:0000256" key="5">
    <source>
        <dbReference type="ARBA" id="ARBA00022840"/>
    </source>
</evidence>
<dbReference type="SMR" id="A0A438GVM4"/>
<dbReference type="PANTHER" id="PTHR36766">
    <property type="entry name" value="PLANT BROAD-SPECTRUM MILDEW RESISTANCE PROTEIN RPW8"/>
    <property type="match status" value="1"/>
</dbReference>
<dbReference type="InterPro" id="IPR027417">
    <property type="entry name" value="P-loop_NTPase"/>
</dbReference>
<feature type="domain" description="Disease resistance N-terminal" evidence="7">
    <location>
        <begin position="8"/>
        <end position="93"/>
    </location>
</feature>
<dbReference type="Gene3D" id="1.10.10.10">
    <property type="entry name" value="Winged helix-like DNA-binding domain superfamily/Winged helix DNA-binding domain"/>
    <property type="match status" value="1"/>
</dbReference>
<evidence type="ECO:0000256" key="1">
    <source>
        <dbReference type="ARBA" id="ARBA00022614"/>
    </source>
</evidence>
<dbReference type="InterPro" id="IPR056789">
    <property type="entry name" value="LRR_R13L1-DRL21"/>
</dbReference>
<dbReference type="FunFam" id="3.40.50.300:FF:001091">
    <property type="entry name" value="Probable disease resistance protein At1g61300"/>
    <property type="match status" value="1"/>
</dbReference>
<keyword evidence="2" id="KW-0677">Repeat</keyword>
<dbReference type="InterPro" id="IPR058922">
    <property type="entry name" value="WHD_DRP"/>
</dbReference>
<protein>
    <submittedName>
        <fullName evidence="10">Putative disease resistance RPP13-like protein 1</fullName>
    </submittedName>
</protein>
<gene>
    <name evidence="10" type="primary">RPPL1_95</name>
    <name evidence="10" type="ORF">CK203_048930</name>
</gene>
<dbReference type="Gramene" id="Vitis13g00791.t01">
    <property type="protein sequence ID" value="Vitis13g00791.t01.CDS"/>
    <property type="gene ID" value="Vitis13g00791"/>
</dbReference>
<evidence type="ECO:0000313" key="11">
    <source>
        <dbReference type="Proteomes" id="UP000288805"/>
    </source>
</evidence>
<dbReference type="SUPFAM" id="SSF52540">
    <property type="entry name" value="P-loop containing nucleoside triphosphate hydrolases"/>
    <property type="match status" value="1"/>
</dbReference>
<dbReference type="CDD" id="cd14798">
    <property type="entry name" value="RX-CC_like"/>
    <property type="match status" value="1"/>
</dbReference>
<evidence type="ECO:0000259" key="8">
    <source>
        <dbReference type="Pfam" id="PF23559"/>
    </source>
</evidence>
<dbReference type="Gene3D" id="3.40.50.300">
    <property type="entry name" value="P-loop containing nucleotide triphosphate hydrolases"/>
    <property type="match status" value="1"/>
</dbReference>
<dbReference type="Proteomes" id="UP000288805">
    <property type="component" value="Unassembled WGS sequence"/>
</dbReference>